<evidence type="ECO:0000313" key="1">
    <source>
        <dbReference type="EMBL" id="ABZ98331.1"/>
    </source>
</evidence>
<protein>
    <submittedName>
        <fullName evidence="1">Uncharacterized protein</fullName>
    </submittedName>
</protein>
<keyword evidence="2" id="KW-1185">Reference proteome</keyword>
<accession>B0ST91</accession>
<sequence>MCSIFFQQISDASETRTSGIEKLHLSQCILAQVYLNKCENRTTLRLGYDDIK</sequence>
<gene>
    <name evidence="1" type="ordered locus">LEPBI_I2234</name>
</gene>
<dbReference type="Proteomes" id="UP000001847">
    <property type="component" value="Chromosome I"/>
</dbReference>
<dbReference type="AlphaFoldDB" id="B0ST91"/>
<proteinExistence type="predicted"/>
<dbReference type="KEGG" id="lbi:LEPBI_I2234"/>
<dbReference type="EMBL" id="CP000786">
    <property type="protein sequence ID" value="ABZ98331.1"/>
    <property type="molecule type" value="Genomic_DNA"/>
</dbReference>
<organism evidence="1 2">
    <name type="scientific">Leptospira biflexa serovar Patoc (strain Patoc 1 / ATCC 23582 / Paris)</name>
    <dbReference type="NCBI Taxonomy" id="456481"/>
    <lineage>
        <taxon>Bacteria</taxon>
        <taxon>Pseudomonadati</taxon>
        <taxon>Spirochaetota</taxon>
        <taxon>Spirochaetia</taxon>
        <taxon>Leptospirales</taxon>
        <taxon>Leptospiraceae</taxon>
        <taxon>Leptospira</taxon>
    </lineage>
</organism>
<reference evidence="1 2" key="1">
    <citation type="journal article" date="2008" name="PLoS ONE">
        <title>Genome sequence of the saprophyte Leptospira biflexa provides insights into the evolution of Leptospira and the pathogenesis of leptospirosis.</title>
        <authorList>
            <person name="Picardeau M."/>
            <person name="Bulach D.M."/>
            <person name="Bouchier C."/>
            <person name="Zuerner R.L."/>
            <person name="Zidane N."/>
            <person name="Wilson P.J."/>
            <person name="Creno S."/>
            <person name="Kuczek E.S."/>
            <person name="Bommezzadri S."/>
            <person name="Davis J.C."/>
            <person name="McGrath A."/>
            <person name="Johnson M.J."/>
            <person name="Boursaux-Eude C."/>
            <person name="Seemann T."/>
            <person name="Rouy Z."/>
            <person name="Coppel R.L."/>
            <person name="Rood J.I."/>
            <person name="Lajus A."/>
            <person name="Davies J.K."/>
            <person name="Medigue C."/>
            <person name="Adler B."/>
        </authorList>
    </citation>
    <scope>NUCLEOTIDE SEQUENCE [LARGE SCALE GENOMIC DNA]</scope>
    <source>
        <strain evidence="2">Patoc 1 / ATCC 23582 / Paris</strain>
    </source>
</reference>
<dbReference type="HOGENOM" id="CLU_3081355_0_0_12"/>
<evidence type="ECO:0000313" key="2">
    <source>
        <dbReference type="Proteomes" id="UP000001847"/>
    </source>
</evidence>
<name>B0ST91_LEPBP</name>